<evidence type="ECO:0000313" key="2">
    <source>
        <dbReference type="Proteomes" id="UP001189624"/>
    </source>
</evidence>
<accession>A0AA86SKV3</accession>
<organism evidence="1 2">
    <name type="scientific">Sphenostylis stenocarpa</name>
    <dbReference type="NCBI Taxonomy" id="92480"/>
    <lineage>
        <taxon>Eukaryota</taxon>
        <taxon>Viridiplantae</taxon>
        <taxon>Streptophyta</taxon>
        <taxon>Embryophyta</taxon>
        <taxon>Tracheophyta</taxon>
        <taxon>Spermatophyta</taxon>
        <taxon>Magnoliopsida</taxon>
        <taxon>eudicotyledons</taxon>
        <taxon>Gunneridae</taxon>
        <taxon>Pentapetalae</taxon>
        <taxon>rosids</taxon>
        <taxon>fabids</taxon>
        <taxon>Fabales</taxon>
        <taxon>Fabaceae</taxon>
        <taxon>Papilionoideae</taxon>
        <taxon>50 kb inversion clade</taxon>
        <taxon>NPAAA clade</taxon>
        <taxon>indigoferoid/millettioid clade</taxon>
        <taxon>Phaseoleae</taxon>
        <taxon>Sphenostylis</taxon>
    </lineage>
</organism>
<dbReference type="AlphaFoldDB" id="A0AA86SKV3"/>
<name>A0AA86SKV3_9FABA</name>
<sequence length="146" mass="16666">MHRTTPTNSYASNKTIHRVEWRKEKGKRDVNLKSDNCKGRDECREIELVSGEINSERREANLNGCVGSRNQIGDVALEVVELIREKLLVKRRETENGVAETREWTFDFMSSAKLMLCEGRQIFLQRDSKGFFSSRVGLGANATLSE</sequence>
<proteinExistence type="predicted"/>
<keyword evidence="2" id="KW-1185">Reference proteome</keyword>
<dbReference type="EMBL" id="OY731402">
    <property type="protein sequence ID" value="CAJ1955250.1"/>
    <property type="molecule type" value="Genomic_DNA"/>
</dbReference>
<reference evidence="1" key="1">
    <citation type="submission" date="2023-10" db="EMBL/GenBank/DDBJ databases">
        <authorList>
            <person name="Domelevo Entfellner J.-B."/>
        </authorList>
    </citation>
    <scope>NUCLEOTIDE SEQUENCE</scope>
</reference>
<gene>
    <name evidence="1" type="ORF">AYBTSS11_LOCUS16027</name>
</gene>
<dbReference type="Proteomes" id="UP001189624">
    <property type="component" value="Chromosome 5"/>
</dbReference>
<evidence type="ECO:0000313" key="1">
    <source>
        <dbReference type="EMBL" id="CAJ1955250.1"/>
    </source>
</evidence>
<dbReference type="Gramene" id="rna-AYBTSS11_LOCUS16027">
    <property type="protein sequence ID" value="CAJ1955250.1"/>
    <property type="gene ID" value="gene-AYBTSS11_LOCUS16027"/>
</dbReference>
<protein>
    <submittedName>
        <fullName evidence="1">Uncharacterized protein</fullName>
    </submittedName>
</protein>